<feature type="signal peptide" evidence="2">
    <location>
        <begin position="1"/>
        <end position="16"/>
    </location>
</feature>
<keyword evidence="1" id="KW-1133">Transmembrane helix</keyword>
<dbReference type="EMBL" id="GGFM01010805">
    <property type="protein sequence ID" value="MBW31556.1"/>
    <property type="molecule type" value="Transcribed_RNA"/>
</dbReference>
<reference evidence="3" key="1">
    <citation type="submission" date="2018-01" db="EMBL/GenBank/DDBJ databases">
        <title>An insight into the sialome of Amazonian anophelines.</title>
        <authorList>
            <person name="Ribeiro J.M."/>
            <person name="Scarpassa V."/>
            <person name="Calvo E."/>
        </authorList>
    </citation>
    <scope>NUCLEOTIDE SEQUENCE</scope>
    <source>
        <tissue evidence="3">Salivary glands</tissue>
    </source>
</reference>
<feature type="transmembrane region" description="Helical" evidence="1">
    <location>
        <begin position="12"/>
        <end position="36"/>
    </location>
</feature>
<keyword evidence="2" id="KW-0732">Signal</keyword>
<keyword evidence="1" id="KW-0812">Transmembrane</keyword>
<accession>A0A2M3ZSM0</accession>
<feature type="transmembrane region" description="Helical" evidence="1">
    <location>
        <begin position="97"/>
        <end position="118"/>
    </location>
</feature>
<sequence>MLHCFISFLLPYLSTAVLQGVCLCFFHPTLFPIFLLSSKQSIRTSSSAAWCGTGQCIDHRFEHLLLMLPAATTTTTTATAAGESFHHRSGSVLERSIGCVLLVFFYIPIHSLVNHTMFLMPGFR</sequence>
<name>A0A2M3ZSM0_9DIPT</name>
<evidence type="ECO:0000256" key="2">
    <source>
        <dbReference type="SAM" id="SignalP"/>
    </source>
</evidence>
<keyword evidence="1" id="KW-0472">Membrane</keyword>
<protein>
    <submittedName>
        <fullName evidence="3">Putative secreted peptide</fullName>
    </submittedName>
</protein>
<feature type="chain" id="PRO_5014682328" evidence="2">
    <location>
        <begin position="17"/>
        <end position="124"/>
    </location>
</feature>
<dbReference type="AlphaFoldDB" id="A0A2M3ZSM0"/>
<organism evidence="3">
    <name type="scientific">Anopheles braziliensis</name>
    <dbReference type="NCBI Taxonomy" id="58242"/>
    <lineage>
        <taxon>Eukaryota</taxon>
        <taxon>Metazoa</taxon>
        <taxon>Ecdysozoa</taxon>
        <taxon>Arthropoda</taxon>
        <taxon>Hexapoda</taxon>
        <taxon>Insecta</taxon>
        <taxon>Pterygota</taxon>
        <taxon>Neoptera</taxon>
        <taxon>Endopterygota</taxon>
        <taxon>Diptera</taxon>
        <taxon>Nematocera</taxon>
        <taxon>Culicoidea</taxon>
        <taxon>Culicidae</taxon>
        <taxon>Anophelinae</taxon>
        <taxon>Anopheles</taxon>
    </lineage>
</organism>
<evidence type="ECO:0000313" key="3">
    <source>
        <dbReference type="EMBL" id="MBW31556.1"/>
    </source>
</evidence>
<proteinExistence type="predicted"/>
<evidence type="ECO:0000256" key="1">
    <source>
        <dbReference type="SAM" id="Phobius"/>
    </source>
</evidence>